<gene>
    <name evidence="1" type="ORF">EVAR_33365_1</name>
</gene>
<sequence>MSQGIQGTRRTERQARYIVIENLAKGIGSALVSVQRARSLTASVRLSARDAYSGLCTHVMIGERPTPYPRSADVLLNQKLIHTSVTVTVFGEIPPVSGGRAGGCTCAETAIKKIHGARAGPPPATAPPAMYLVRRVVM</sequence>
<comment type="caution">
    <text evidence="1">The sequence shown here is derived from an EMBL/GenBank/DDBJ whole genome shotgun (WGS) entry which is preliminary data.</text>
</comment>
<reference evidence="1 2" key="1">
    <citation type="journal article" date="2019" name="Commun. Biol.">
        <title>The bagworm genome reveals a unique fibroin gene that provides high tensile strength.</title>
        <authorList>
            <person name="Kono N."/>
            <person name="Nakamura H."/>
            <person name="Ohtoshi R."/>
            <person name="Tomita M."/>
            <person name="Numata K."/>
            <person name="Arakawa K."/>
        </authorList>
    </citation>
    <scope>NUCLEOTIDE SEQUENCE [LARGE SCALE GENOMIC DNA]</scope>
</reference>
<protein>
    <submittedName>
        <fullName evidence="1">Uncharacterized protein</fullName>
    </submittedName>
</protein>
<organism evidence="1 2">
    <name type="scientific">Eumeta variegata</name>
    <name type="common">Bagworm moth</name>
    <name type="synonym">Eumeta japonica</name>
    <dbReference type="NCBI Taxonomy" id="151549"/>
    <lineage>
        <taxon>Eukaryota</taxon>
        <taxon>Metazoa</taxon>
        <taxon>Ecdysozoa</taxon>
        <taxon>Arthropoda</taxon>
        <taxon>Hexapoda</taxon>
        <taxon>Insecta</taxon>
        <taxon>Pterygota</taxon>
        <taxon>Neoptera</taxon>
        <taxon>Endopterygota</taxon>
        <taxon>Lepidoptera</taxon>
        <taxon>Glossata</taxon>
        <taxon>Ditrysia</taxon>
        <taxon>Tineoidea</taxon>
        <taxon>Psychidae</taxon>
        <taxon>Oiketicinae</taxon>
        <taxon>Eumeta</taxon>
    </lineage>
</organism>
<dbReference type="AlphaFoldDB" id="A0A4C1X2D0"/>
<dbReference type="Proteomes" id="UP000299102">
    <property type="component" value="Unassembled WGS sequence"/>
</dbReference>
<keyword evidence="2" id="KW-1185">Reference proteome</keyword>
<name>A0A4C1X2D0_EUMVA</name>
<evidence type="ECO:0000313" key="2">
    <source>
        <dbReference type="Proteomes" id="UP000299102"/>
    </source>
</evidence>
<accession>A0A4C1X2D0</accession>
<proteinExistence type="predicted"/>
<evidence type="ECO:0000313" key="1">
    <source>
        <dbReference type="EMBL" id="GBP57122.1"/>
    </source>
</evidence>
<dbReference type="EMBL" id="BGZK01000709">
    <property type="protein sequence ID" value="GBP57122.1"/>
    <property type="molecule type" value="Genomic_DNA"/>
</dbReference>